<evidence type="ECO:0000256" key="1">
    <source>
        <dbReference type="ARBA" id="ARBA00022729"/>
    </source>
</evidence>
<dbReference type="InterPro" id="IPR008969">
    <property type="entry name" value="CarboxyPept-like_regulatory"/>
</dbReference>
<sequence>MRKASGKLAGALALALAVLAGLLYFRFEDGGASVGGESLSFEGPEVDHDPGLETGRSALAEIAEVGPLRSDGETRDASVRLRGPGRLRGRVLERGSERGLEGVTVELLPVPPAGAEIMAQVSQFIGSGSDFSQRVRPAATTVTAFGGEFSFEGVREGRWYLGATAPHHVADAPVSARVLRSGDGGPVDVWMRSGGRVIGQVLDGRGRPVAKAQIALTTSSMGLLEAAADGVTAFLRAEADRDGRFAFAGVSPAEGYELAAIGEGMAITHVLDLEVRAGEDTVVEVRGTIGAQVRGRIVSASSSPGSGAEPGTAPVAGAQVAALPRGLRNLKLAKELLMATHTVTGEDGCYLLTGVPPGAVDLLAMADDHVPARGPLVQVPNSPGAEVQARDFALLRGPKVRGRAVDVSGAPVPGARILWNVIDVASVEGQPSLAPLFAAGMKEFEFPVSDHEGAFVAGPLGGDSPFEIRALKSGYEVGRARWEPGDEEATVEVVLHRGGAILGSVSDALTEAPVASFTVSVSGRIEADPAAPSRFNPFAGGVEFEGEDGRFELAGIAGGEQELTVLARGYLPKRAVVHVPEGGAAPELELKLEPGATLRGLVVDAEGEPIAGAQVTTEALIATAFERLEDGRGSIESALAVKGRRRQRRAPPVGLLRHLVALGFLGEGAVSTARDGSFELVGLDAGPAEILAFHRDYRAGAVLTSVERGDGNSPVTITLTEGGGLRGKVTDRFGQPVRDAMVLAVSPGMAGGPTSNGELHQARSRVDGAYEMLHMEGGPYLIVATRGDENLSIMSFLGTLNFGLVHVPEERVVTHHLVDTSASACRVTGLVTRGGAPVSSGMLLALNLESEGLLGLDFKAAPVENDGSYVFEGLSPGEYQVTFEGDGPSGEFLIDVPDAPQLVEDLELPEGVVRGRFVSAESGEAVQGLRLRLERTGRSGSGGLLTGLTRRLSQGMTGGRGSGGRWRDGSKATGRQGGFRFDGLDEGRYRLVLVGDARSADFAPPEDVEIRVGEDETVDLGTIVLDPGRSLRGLVLDGAGDGVEGAEVLAIPVGADGLAPRRALADAEGAFEVRGLGVGTWKVRPSAEGFAAGSLREVVVEEGRDSEELRLTLVLGLEIEVRVVDGSGTPRAGVACFLSRAEDEATTAAASGSSTFLSQFFSGSNTTDSEGLMPLGRFEPGVYRLRASQGFSSTERQVELEGTGTRRLEIVLR</sequence>
<gene>
    <name evidence="3" type="ORF">Poly30_17400</name>
</gene>
<organism evidence="3 4">
    <name type="scientific">Saltatorellus ferox</name>
    <dbReference type="NCBI Taxonomy" id="2528018"/>
    <lineage>
        <taxon>Bacteria</taxon>
        <taxon>Pseudomonadati</taxon>
        <taxon>Planctomycetota</taxon>
        <taxon>Planctomycetia</taxon>
        <taxon>Planctomycetia incertae sedis</taxon>
        <taxon>Saltatorellus</taxon>
    </lineage>
</organism>
<reference evidence="3 4" key="1">
    <citation type="submission" date="2019-02" db="EMBL/GenBank/DDBJ databases">
        <title>Deep-cultivation of Planctomycetes and their phenomic and genomic characterization uncovers novel biology.</title>
        <authorList>
            <person name="Wiegand S."/>
            <person name="Jogler M."/>
            <person name="Boedeker C."/>
            <person name="Pinto D."/>
            <person name="Vollmers J."/>
            <person name="Rivas-Marin E."/>
            <person name="Kohn T."/>
            <person name="Peeters S.H."/>
            <person name="Heuer A."/>
            <person name="Rast P."/>
            <person name="Oberbeckmann S."/>
            <person name="Bunk B."/>
            <person name="Jeske O."/>
            <person name="Meyerdierks A."/>
            <person name="Storesund J.E."/>
            <person name="Kallscheuer N."/>
            <person name="Luecker S."/>
            <person name="Lage O.M."/>
            <person name="Pohl T."/>
            <person name="Merkel B.J."/>
            <person name="Hornburger P."/>
            <person name="Mueller R.-W."/>
            <person name="Bruemmer F."/>
            <person name="Labrenz M."/>
            <person name="Spormann A.M."/>
            <person name="Op den Camp H."/>
            <person name="Overmann J."/>
            <person name="Amann R."/>
            <person name="Jetten M.S.M."/>
            <person name="Mascher T."/>
            <person name="Medema M.H."/>
            <person name="Devos D.P."/>
            <person name="Kaster A.-K."/>
            <person name="Ovreas L."/>
            <person name="Rohde M."/>
            <person name="Galperin M.Y."/>
            <person name="Jogler C."/>
        </authorList>
    </citation>
    <scope>NUCLEOTIDE SEQUENCE [LARGE SCALE GENOMIC DNA]</scope>
    <source>
        <strain evidence="3 4">Poly30</strain>
    </source>
</reference>
<dbReference type="Pfam" id="PF13620">
    <property type="entry name" value="CarboxypepD_reg"/>
    <property type="match status" value="1"/>
</dbReference>
<dbReference type="GO" id="GO:0030246">
    <property type="term" value="F:carbohydrate binding"/>
    <property type="evidence" value="ECO:0007669"/>
    <property type="project" value="InterPro"/>
</dbReference>
<accession>A0A518EQ59</accession>
<dbReference type="PANTHER" id="PTHR23303:SF14">
    <property type="entry name" value="BOS COMPLEX SUBUNIT NOMO1-RELATED"/>
    <property type="match status" value="1"/>
</dbReference>
<dbReference type="Gene3D" id="2.60.40.1120">
    <property type="entry name" value="Carboxypeptidase-like, regulatory domain"/>
    <property type="match status" value="2"/>
</dbReference>
<evidence type="ECO:0000313" key="3">
    <source>
        <dbReference type="EMBL" id="QDV06233.1"/>
    </source>
</evidence>
<feature type="region of interest" description="Disordered" evidence="2">
    <location>
        <begin position="952"/>
        <end position="972"/>
    </location>
</feature>
<dbReference type="SUPFAM" id="SSF49452">
    <property type="entry name" value="Starch-binding domain-like"/>
    <property type="match status" value="1"/>
</dbReference>
<dbReference type="PANTHER" id="PTHR23303">
    <property type="entry name" value="CARBOXYPEPTIDASE REGULATORY REGION-CONTAINING"/>
    <property type="match status" value="1"/>
</dbReference>
<dbReference type="Proteomes" id="UP000320390">
    <property type="component" value="Chromosome"/>
</dbReference>
<dbReference type="OrthoDB" id="279966at2"/>
<keyword evidence="4" id="KW-1185">Reference proteome</keyword>
<proteinExistence type="predicted"/>
<evidence type="ECO:0000256" key="2">
    <source>
        <dbReference type="SAM" id="MobiDB-lite"/>
    </source>
</evidence>
<dbReference type="AlphaFoldDB" id="A0A518EQ59"/>
<protein>
    <submittedName>
        <fullName evidence="3">Cna protein B-type domain protein</fullName>
    </submittedName>
</protein>
<dbReference type="InterPro" id="IPR051417">
    <property type="entry name" value="SDr/BOS_complex"/>
</dbReference>
<keyword evidence="1" id="KW-0732">Signal</keyword>
<name>A0A518EQ59_9BACT</name>
<dbReference type="SUPFAM" id="SSF49464">
    <property type="entry name" value="Carboxypeptidase regulatory domain-like"/>
    <property type="match status" value="2"/>
</dbReference>
<dbReference type="RefSeq" id="WP_145196234.1">
    <property type="nucleotide sequence ID" value="NZ_CP036434.1"/>
</dbReference>
<dbReference type="InterPro" id="IPR013784">
    <property type="entry name" value="Carb-bd-like_fold"/>
</dbReference>
<dbReference type="EMBL" id="CP036434">
    <property type="protein sequence ID" value="QDV06233.1"/>
    <property type="molecule type" value="Genomic_DNA"/>
</dbReference>
<evidence type="ECO:0000313" key="4">
    <source>
        <dbReference type="Proteomes" id="UP000320390"/>
    </source>
</evidence>